<organism evidence="2 3">
    <name type="scientific">Hibiscus syriacus</name>
    <name type="common">Rose of Sharon</name>
    <dbReference type="NCBI Taxonomy" id="106335"/>
    <lineage>
        <taxon>Eukaryota</taxon>
        <taxon>Viridiplantae</taxon>
        <taxon>Streptophyta</taxon>
        <taxon>Embryophyta</taxon>
        <taxon>Tracheophyta</taxon>
        <taxon>Spermatophyta</taxon>
        <taxon>Magnoliopsida</taxon>
        <taxon>eudicotyledons</taxon>
        <taxon>Gunneridae</taxon>
        <taxon>Pentapetalae</taxon>
        <taxon>rosids</taxon>
        <taxon>malvids</taxon>
        <taxon>Malvales</taxon>
        <taxon>Malvaceae</taxon>
        <taxon>Malvoideae</taxon>
        <taxon>Hibiscus</taxon>
    </lineage>
</organism>
<evidence type="ECO:0000313" key="2">
    <source>
        <dbReference type="EMBL" id="KAE8692202.1"/>
    </source>
</evidence>
<accession>A0A6A2ZM30</accession>
<sequence length="133" mass="15266">MRLAIDNDRCLLCNLESETRNHLFFECVYAGNIWKAILQLCGVRDFHWDGELAWATHCFEGKSLITRVLKLALSSHVYWIWKERNGRLFGGVLRPWSTILEDVKAIVRIRLSGCSINGGDRRNATLCASWNIA</sequence>
<proteinExistence type="predicted"/>
<comment type="caution">
    <text evidence="2">The sequence shown here is derived from an EMBL/GenBank/DDBJ whole genome shotgun (WGS) entry which is preliminary data.</text>
</comment>
<gene>
    <name evidence="2" type="ORF">F3Y22_tig00110858pilonHSYRG00264</name>
</gene>
<reference evidence="2" key="1">
    <citation type="submission" date="2019-09" db="EMBL/GenBank/DDBJ databases">
        <title>Draft genome information of white flower Hibiscus syriacus.</title>
        <authorList>
            <person name="Kim Y.-M."/>
        </authorList>
    </citation>
    <scope>NUCLEOTIDE SEQUENCE [LARGE SCALE GENOMIC DNA]</scope>
    <source>
        <strain evidence="2">YM2019G1</strain>
    </source>
</reference>
<dbReference type="AlphaFoldDB" id="A0A6A2ZM30"/>
<protein>
    <recommendedName>
        <fullName evidence="1">Reverse transcriptase zinc-binding domain-containing protein</fullName>
    </recommendedName>
</protein>
<evidence type="ECO:0000259" key="1">
    <source>
        <dbReference type="Pfam" id="PF13966"/>
    </source>
</evidence>
<dbReference type="EMBL" id="VEPZ02001139">
    <property type="protein sequence ID" value="KAE8692202.1"/>
    <property type="molecule type" value="Genomic_DNA"/>
</dbReference>
<dbReference type="Proteomes" id="UP000436088">
    <property type="component" value="Unassembled WGS sequence"/>
</dbReference>
<name>A0A6A2ZM30_HIBSY</name>
<feature type="domain" description="Reverse transcriptase zinc-binding" evidence="1">
    <location>
        <begin position="7"/>
        <end position="34"/>
    </location>
</feature>
<dbReference type="InterPro" id="IPR026960">
    <property type="entry name" value="RVT-Znf"/>
</dbReference>
<evidence type="ECO:0000313" key="3">
    <source>
        <dbReference type="Proteomes" id="UP000436088"/>
    </source>
</evidence>
<keyword evidence="3" id="KW-1185">Reference proteome</keyword>
<dbReference type="Pfam" id="PF13966">
    <property type="entry name" value="zf-RVT"/>
    <property type="match status" value="1"/>
</dbReference>